<evidence type="ECO:0000256" key="6">
    <source>
        <dbReference type="ARBA" id="ARBA00022827"/>
    </source>
</evidence>
<evidence type="ECO:0000256" key="9">
    <source>
        <dbReference type="ARBA" id="ARBA00048540"/>
    </source>
</evidence>
<keyword evidence="13" id="KW-1185">Reference proteome</keyword>
<dbReference type="EC" id="2.7.1.180" evidence="1 10"/>
<reference evidence="12 13" key="1">
    <citation type="submission" date="2020-08" db="EMBL/GenBank/DDBJ databases">
        <title>Genome sequence of Diaphorobacter ruginosibacter DSM 27467T.</title>
        <authorList>
            <person name="Hyun D.-W."/>
            <person name="Bae J.-W."/>
        </authorList>
    </citation>
    <scope>NUCLEOTIDE SEQUENCE [LARGE SCALE GENOMIC DNA]</scope>
    <source>
        <strain evidence="12 13">DSM 27467</strain>
    </source>
</reference>
<evidence type="ECO:0000256" key="3">
    <source>
        <dbReference type="ARBA" id="ARBA00022630"/>
    </source>
</evidence>
<comment type="catalytic activity">
    <reaction evidence="9 10">
        <text>L-threonyl-[protein] + FAD = FMN-L-threonyl-[protein] + AMP + H(+)</text>
        <dbReference type="Rhea" id="RHEA:36847"/>
        <dbReference type="Rhea" id="RHEA-COMP:11060"/>
        <dbReference type="Rhea" id="RHEA-COMP:11061"/>
        <dbReference type="ChEBI" id="CHEBI:15378"/>
        <dbReference type="ChEBI" id="CHEBI:30013"/>
        <dbReference type="ChEBI" id="CHEBI:57692"/>
        <dbReference type="ChEBI" id="CHEBI:74257"/>
        <dbReference type="ChEBI" id="CHEBI:456215"/>
        <dbReference type="EC" id="2.7.1.180"/>
    </reaction>
</comment>
<name>A0A7G9RUA9_9BURK</name>
<dbReference type="SUPFAM" id="SSF143631">
    <property type="entry name" value="ApbE-like"/>
    <property type="match status" value="1"/>
</dbReference>
<proteinExistence type="inferred from homology"/>
<dbReference type="KEGG" id="drg:H9K76_10595"/>
<dbReference type="AlphaFoldDB" id="A0A7G9RUA9"/>
<feature type="binding site" evidence="11">
    <location>
        <position position="308"/>
    </location>
    <ligand>
        <name>Mg(2+)</name>
        <dbReference type="ChEBI" id="CHEBI:18420"/>
    </ligand>
</feature>
<keyword evidence="7 10" id="KW-0460">Magnesium</keyword>
<evidence type="ECO:0000256" key="11">
    <source>
        <dbReference type="PIRSR" id="PIRSR006268-2"/>
    </source>
</evidence>
<dbReference type="PANTHER" id="PTHR30040:SF2">
    <property type="entry name" value="FAD:PROTEIN FMN TRANSFERASE"/>
    <property type="match status" value="1"/>
</dbReference>
<evidence type="ECO:0000313" key="12">
    <source>
        <dbReference type="EMBL" id="QNN59184.1"/>
    </source>
</evidence>
<evidence type="ECO:0000256" key="2">
    <source>
        <dbReference type="ARBA" id="ARBA00016337"/>
    </source>
</evidence>
<evidence type="ECO:0000256" key="4">
    <source>
        <dbReference type="ARBA" id="ARBA00022679"/>
    </source>
</evidence>
<dbReference type="InterPro" id="IPR024932">
    <property type="entry name" value="ApbE"/>
</dbReference>
<dbReference type="InterPro" id="IPR003374">
    <property type="entry name" value="ApbE-like_sf"/>
</dbReference>
<organism evidence="12 13">
    <name type="scientific">Diaphorobacter ruginosibacter</name>
    <dbReference type="NCBI Taxonomy" id="1715720"/>
    <lineage>
        <taxon>Bacteria</taxon>
        <taxon>Pseudomonadati</taxon>
        <taxon>Pseudomonadota</taxon>
        <taxon>Betaproteobacteria</taxon>
        <taxon>Burkholderiales</taxon>
        <taxon>Comamonadaceae</taxon>
        <taxon>Diaphorobacter</taxon>
    </lineage>
</organism>
<evidence type="ECO:0000256" key="1">
    <source>
        <dbReference type="ARBA" id="ARBA00011955"/>
    </source>
</evidence>
<feature type="binding site" evidence="11">
    <location>
        <position position="192"/>
    </location>
    <ligand>
        <name>Mg(2+)</name>
        <dbReference type="ChEBI" id="CHEBI:18420"/>
    </ligand>
</feature>
<evidence type="ECO:0000256" key="10">
    <source>
        <dbReference type="PIRNR" id="PIRNR006268"/>
    </source>
</evidence>
<evidence type="ECO:0000313" key="13">
    <source>
        <dbReference type="Proteomes" id="UP000515811"/>
    </source>
</evidence>
<comment type="cofactor">
    <cofactor evidence="11">
        <name>Mg(2+)</name>
        <dbReference type="ChEBI" id="CHEBI:18420"/>
    </cofactor>
    <cofactor evidence="11">
        <name>Mn(2+)</name>
        <dbReference type="ChEBI" id="CHEBI:29035"/>
    </cofactor>
    <text evidence="11">Magnesium. Can also use manganese.</text>
</comment>
<dbReference type="EMBL" id="CP060714">
    <property type="protein sequence ID" value="QNN59184.1"/>
    <property type="molecule type" value="Genomic_DNA"/>
</dbReference>
<gene>
    <name evidence="12" type="ORF">H9K76_10595</name>
</gene>
<sequence length="361" mass="38339">MSALKAATPPGEEAGAPADFSARRWQAPAGLQHRHDARVHQLSGETMGTNWSLRLANPEFASLDGARASVQSVLDLVIAQMSNWERDSLISRFNGLPPGGEMALPGEFAQVLDAAMHWAGRSGGAIDPTMGALVSLWGFGPRPDPMAPHAGIPPESAVIDEQLAGAGFARMPWAPGQRHLVQPGGLRLDLCGIAKGFAVDRVAEALALQGWTGGLFEIGGELRGWGEKPDGKDWQIRVGTADSAPEAMVVGMRDGALATSGDLWHHFLVDGKRYSHTIDPRTGRPVEHALASVTVHHAECMHADALATVLTVLGLREGMEFAVANDIAAVFREHADEGWVAIGNPLPQAIVTPAWKARFAS</sequence>
<evidence type="ECO:0000256" key="5">
    <source>
        <dbReference type="ARBA" id="ARBA00022723"/>
    </source>
</evidence>
<keyword evidence="4 10" id="KW-0808">Transferase</keyword>
<protein>
    <recommendedName>
        <fullName evidence="2 10">FAD:protein FMN transferase</fullName>
        <ecNumber evidence="1 10">2.7.1.180</ecNumber>
    </recommendedName>
    <alternativeName>
        <fullName evidence="8 10">Flavin transferase</fullName>
    </alternativeName>
</protein>
<dbReference type="PANTHER" id="PTHR30040">
    <property type="entry name" value="THIAMINE BIOSYNTHESIS LIPOPROTEIN APBE"/>
    <property type="match status" value="1"/>
</dbReference>
<dbReference type="GO" id="GO:0046872">
    <property type="term" value="F:metal ion binding"/>
    <property type="evidence" value="ECO:0007669"/>
    <property type="project" value="UniProtKB-UniRule"/>
</dbReference>
<dbReference type="Proteomes" id="UP000515811">
    <property type="component" value="Chromosome"/>
</dbReference>
<dbReference type="Gene3D" id="3.10.520.10">
    <property type="entry name" value="ApbE-like domains"/>
    <property type="match status" value="1"/>
</dbReference>
<keyword evidence="3 10" id="KW-0285">Flavoprotein</keyword>
<evidence type="ECO:0000256" key="7">
    <source>
        <dbReference type="ARBA" id="ARBA00022842"/>
    </source>
</evidence>
<dbReference type="GO" id="GO:0016740">
    <property type="term" value="F:transferase activity"/>
    <property type="evidence" value="ECO:0007669"/>
    <property type="project" value="UniProtKB-UniRule"/>
</dbReference>
<feature type="binding site" evidence="11">
    <location>
        <position position="304"/>
    </location>
    <ligand>
        <name>Mg(2+)</name>
        <dbReference type="ChEBI" id="CHEBI:18420"/>
    </ligand>
</feature>
<evidence type="ECO:0000256" key="8">
    <source>
        <dbReference type="ARBA" id="ARBA00031306"/>
    </source>
</evidence>
<dbReference type="RefSeq" id="WP_187600174.1">
    <property type="nucleotide sequence ID" value="NZ_CP060714.1"/>
</dbReference>
<accession>A0A7G9RUA9</accession>
<dbReference type="Pfam" id="PF02424">
    <property type="entry name" value="ApbE"/>
    <property type="match status" value="1"/>
</dbReference>
<keyword evidence="6 10" id="KW-0274">FAD</keyword>
<comment type="similarity">
    <text evidence="10">Belongs to the ApbE family.</text>
</comment>
<keyword evidence="5 10" id="KW-0479">Metal-binding</keyword>
<dbReference type="PIRSF" id="PIRSF006268">
    <property type="entry name" value="ApbE"/>
    <property type="match status" value="1"/>
</dbReference>